<feature type="transmembrane region" description="Helical" evidence="6">
    <location>
        <begin position="254"/>
        <end position="277"/>
    </location>
</feature>
<dbReference type="PANTHER" id="PTHR43124">
    <property type="entry name" value="PURINE EFFLUX PUMP PBUE"/>
    <property type="match status" value="1"/>
</dbReference>
<keyword evidence="4 6" id="KW-1133">Transmembrane helix</keyword>
<accession>A0ABR6YQY5</accession>
<dbReference type="InterPro" id="IPR036259">
    <property type="entry name" value="MFS_trans_sf"/>
</dbReference>
<evidence type="ECO:0000256" key="2">
    <source>
        <dbReference type="ARBA" id="ARBA00022475"/>
    </source>
</evidence>
<comment type="caution">
    <text evidence="8">The sequence shown here is derived from an EMBL/GenBank/DDBJ whole genome shotgun (WGS) entry which is preliminary data.</text>
</comment>
<dbReference type="CDD" id="cd17324">
    <property type="entry name" value="MFS_NepI_like"/>
    <property type="match status" value="1"/>
</dbReference>
<evidence type="ECO:0000256" key="4">
    <source>
        <dbReference type="ARBA" id="ARBA00022989"/>
    </source>
</evidence>
<dbReference type="InterPro" id="IPR020846">
    <property type="entry name" value="MFS_dom"/>
</dbReference>
<dbReference type="Gene3D" id="1.20.1250.20">
    <property type="entry name" value="MFS general substrate transporter like domains"/>
    <property type="match status" value="1"/>
</dbReference>
<gene>
    <name evidence="8" type="ORF">H8K27_14340</name>
</gene>
<dbReference type="InterPro" id="IPR050189">
    <property type="entry name" value="MFS_Efflux_Transporters"/>
</dbReference>
<feature type="transmembrane region" description="Helical" evidence="6">
    <location>
        <begin position="81"/>
        <end position="102"/>
    </location>
</feature>
<feature type="transmembrane region" description="Helical" evidence="6">
    <location>
        <begin position="227"/>
        <end position="248"/>
    </location>
</feature>
<dbReference type="PANTHER" id="PTHR43124:SF3">
    <property type="entry name" value="CHLORAMPHENICOL EFFLUX PUMP RV0191"/>
    <property type="match status" value="1"/>
</dbReference>
<evidence type="ECO:0000256" key="6">
    <source>
        <dbReference type="SAM" id="Phobius"/>
    </source>
</evidence>
<feature type="transmembrane region" description="Helical" evidence="6">
    <location>
        <begin position="312"/>
        <end position="329"/>
    </location>
</feature>
<keyword evidence="9" id="KW-1185">Reference proteome</keyword>
<dbReference type="Pfam" id="PF07690">
    <property type="entry name" value="MFS_1"/>
    <property type="match status" value="1"/>
</dbReference>
<dbReference type="PROSITE" id="PS50850">
    <property type="entry name" value="MFS"/>
    <property type="match status" value="1"/>
</dbReference>
<feature type="transmembrane region" description="Helical" evidence="6">
    <location>
        <begin position="141"/>
        <end position="163"/>
    </location>
</feature>
<evidence type="ECO:0000256" key="3">
    <source>
        <dbReference type="ARBA" id="ARBA00022692"/>
    </source>
</evidence>
<feature type="transmembrane region" description="Helical" evidence="6">
    <location>
        <begin position="169"/>
        <end position="190"/>
    </location>
</feature>
<feature type="transmembrane region" description="Helical" evidence="6">
    <location>
        <begin position="53"/>
        <end position="74"/>
    </location>
</feature>
<comment type="subcellular location">
    <subcellularLocation>
        <location evidence="1">Cell membrane</location>
        <topology evidence="1">Multi-pass membrane protein</topology>
    </subcellularLocation>
</comment>
<feature type="transmembrane region" description="Helical" evidence="6">
    <location>
        <begin position="377"/>
        <end position="395"/>
    </location>
</feature>
<evidence type="ECO:0000313" key="9">
    <source>
        <dbReference type="Proteomes" id="UP000613113"/>
    </source>
</evidence>
<proteinExistence type="predicted"/>
<sequence>MDTMTTTQTSDHLPALAIPLLSLAAFGSGVSLRVMDPILPLLSNEFHVGLGDASLVITVFSVAYGIAQLFFGPLGDRFGKYLVIAGASLACAVTALLCGLVSNFPMLLSARLLAGATAAAIIPLSMAWIGDVIPYAQRQPVLAKFLIGQILGLSGGVLLGGFAADAHQWRLPFLLIAAIFICTAAGLFAVNRRLPAHARLTRETEGSALMHILNEFSEIGRLPWARLVLATVFLEGAFLYGPFAFIASHLHQRFGISLTSAGSVIMLFGFGGFAFAMNARRLVQRWGESGLSLRGGIILAAALLTTGLAAQWWYAIPACFMAGLGFYMLHNTLQINATQMAPERRGAAVSAFASSFFLGQSAGVGLAGRLIHYTDTGNIMLSGAAGLIVVSLYFARRLQHKHLHQV</sequence>
<evidence type="ECO:0000256" key="1">
    <source>
        <dbReference type="ARBA" id="ARBA00004651"/>
    </source>
</evidence>
<keyword evidence="2" id="KW-1003">Cell membrane</keyword>
<evidence type="ECO:0000313" key="8">
    <source>
        <dbReference type="EMBL" id="MBC3886309.1"/>
    </source>
</evidence>
<feature type="transmembrane region" description="Helical" evidence="6">
    <location>
        <begin position="289"/>
        <end position="306"/>
    </location>
</feature>
<dbReference type="InterPro" id="IPR011701">
    <property type="entry name" value="MFS"/>
</dbReference>
<organism evidence="8 9">
    <name type="scientific">Undibacterium griseum</name>
    <dbReference type="NCBI Taxonomy" id="2762295"/>
    <lineage>
        <taxon>Bacteria</taxon>
        <taxon>Pseudomonadati</taxon>
        <taxon>Pseudomonadota</taxon>
        <taxon>Betaproteobacteria</taxon>
        <taxon>Burkholderiales</taxon>
        <taxon>Oxalobacteraceae</taxon>
        <taxon>Undibacterium</taxon>
    </lineage>
</organism>
<evidence type="ECO:0000259" key="7">
    <source>
        <dbReference type="PROSITE" id="PS50850"/>
    </source>
</evidence>
<reference evidence="8 9" key="1">
    <citation type="submission" date="2020-08" db="EMBL/GenBank/DDBJ databases">
        <title>Novel species isolated from subtropical streams in China.</title>
        <authorList>
            <person name="Lu H."/>
        </authorList>
    </citation>
    <scope>NUCLEOTIDE SEQUENCE [LARGE SCALE GENOMIC DNA]</scope>
    <source>
        <strain evidence="8 9">FT31W</strain>
    </source>
</reference>
<name>A0ABR6YQY5_9BURK</name>
<keyword evidence="3 6" id="KW-0812">Transmembrane</keyword>
<feature type="transmembrane region" description="Helical" evidence="6">
    <location>
        <begin position="349"/>
        <end position="371"/>
    </location>
</feature>
<keyword evidence="5 6" id="KW-0472">Membrane</keyword>
<evidence type="ECO:0000256" key="5">
    <source>
        <dbReference type="ARBA" id="ARBA00023136"/>
    </source>
</evidence>
<dbReference type="SUPFAM" id="SSF103473">
    <property type="entry name" value="MFS general substrate transporter"/>
    <property type="match status" value="1"/>
</dbReference>
<dbReference type="Proteomes" id="UP000613113">
    <property type="component" value="Unassembled WGS sequence"/>
</dbReference>
<feature type="transmembrane region" description="Helical" evidence="6">
    <location>
        <begin position="108"/>
        <end position="129"/>
    </location>
</feature>
<dbReference type="EMBL" id="JACOGC010000006">
    <property type="protein sequence ID" value="MBC3886309.1"/>
    <property type="molecule type" value="Genomic_DNA"/>
</dbReference>
<feature type="domain" description="Major facilitator superfamily (MFS) profile" evidence="7">
    <location>
        <begin position="17"/>
        <end position="401"/>
    </location>
</feature>
<protein>
    <submittedName>
        <fullName evidence="8">MFS transporter</fullName>
    </submittedName>
</protein>